<dbReference type="InterPro" id="IPR036364">
    <property type="entry name" value="SEA_dom_sf"/>
</dbReference>
<feature type="compositionally biased region" description="Low complexity" evidence="1">
    <location>
        <begin position="133"/>
        <end position="157"/>
    </location>
</feature>
<dbReference type="PANTHER" id="PTHR37999:SF2">
    <property type="entry name" value="MUCIN-17"/>
    <property type="match status" value="1"/>
</dbReference>
<evidence type="ECO:0000259" key="2">
    <source>
        <dbReference type="PROSITE" id="PS50024"/>
    </source>
</evidence>
<feature type="domain" description="SEA" evidence="2">
    <location>
        <begin position="1"/>
        <end position="119"/>
    </location>
</feature>
<dbReference type="SUPFAM" id="SSF82671">
    <property type="entry name" value="SEA domain"/>
    <property type="match status" value="1"/>
</dbReference>
<keyword evidence="4" id="KW-1185">Reference proteome</keyword>
<dbReference type="InterPro" id="IPR053311">
    <property type="entry name" value="Mucosal_Integrity_Assoc"/>
</dbReference>
<dbReference type="SMART" id="SM00200">
    <property type="entry name" value="SEA"/>
    <property type="match status" value="1"/>
</dbReference>
<dbReference type="Pfam" id="PF01390">
    <property type="entry name" value="SEA"/>
    <property type="match status" value="1"/>
</dbReference>
<evidence type="ECO:0000313" key="3">
    <source>
        <dbReference type="EMBL" id="RMC22527.1"/>
    </source>
</evidence>
<dbReference type="STRING" id="333673.A0A3M0LU51"/>
<evidence type="ECO:0000313" key="4">
    <source>
        <dbReference type="Proteomes" id="UP000269221"/>
    </source>
</evidence>
<dbReference type="AlphaFoldDB" id="A0A3M0LU51"/>
<dbReference type="PANTHER" id="PTHR37999">
    <property type="entry name" value="MUCIN-17"/>
    <property type="match status" value="1"/>
</dbReference>
<reference evidence="3 4" key="1">
    <citation type="submission" date="2018-07" db="EMBL/GenBank/DDBJ databases">
        <title>A high quality draft genome assembly of the barn swallow (H. rustica rustica).</title>
        <authorList>
            <person name="Formenti G."/>
            <person name="Chiara M."/>
            <person name="Poveda L."/>
            <person name="Francoijs K.-J."/>
            <person name="Bonisoli-Alquati A."/>
            <person name="Canova L."/>
            <person name="Gianfranceschi L."/>
            <person name="Horner D.S."/>
            <person name="Saino N."/>
        </authorList>
    </citation>
    <scope>NUCLEOTIDE SEQUENCE [LARGE SCALE GENOMIC DNA]</scope>
    <source>
        <strain evidence="3">Chelidonia</strain>
        <tissue evidence="3">Blood</tissue>
    </source>
</reference>
<sequence>MEVTVTNFNYSQDLKDPNSQTFVSFQDHFSREIKKIYGSVPGYEGVKIISLQSGSVVVGHRVFFTMAQSGNTTENFRETTEELVEKLREAAASQGDCRDNASVLCLVLRPNPVVSAMAETRELDGESGVEPRTVPLTTGITPLTTSLTTPLTTRITR</sequence>
<dbReference type="Gene3D" id="3.30.70.960">
    <property type="entry name" value="SEA domain"/>
    <property type="match status" value="1"/>
</dbReference>
<dbReference type="Proteomes" id="UP000269221">
    <property type="component" value="Unassembled WGS sequence"/>
</dbReference>
<proteinExistence type="predicted"/>
<organism evidence="3 4">
    <name type="scientific">Hirundo rustica rustica</name>
    <dbReference type="NCBI Taxonomy" id="333673"/>
    <lineage>
        <taxon>Eukaryota</taxon>
        <taxon>Metazoa</taxon>
        <taxon>Chordata</taxon>
        <taxon>Craniata</taxon>
        <taxon>Vertebrata</taxon>
        <taxon>Euteleostomi</taxon>
        <taxon>Archelosauria</taxon>
        <taxon>Archosauria</taxon>
        <taxon>Dinosauria</taxon>
        <taxon>Saurischia</taxon>
        <taxon>Theropoda</taxon>
        <taxon>Coelurosauria</taxon>
        <taxon>Aves</taxon>
        <taxon>Neognathae</taxon>
        <taxon>Neoaves</taxon>
        <taxon>Telluraves</taxon>
        <taxon>Australaves</taxon>
        <taxon>Passeriformes</taxon>
        <taxon>Sylvioidea</taxon>
        <taxon>Hirundinidae</taxon>
        <taxon>Hirundo</taxon>
    </lineage>
</organism>
<evidence type="ECO:0000256" key="1">
    <source>
        <dbReference type="SAM" id="MobiDB-lite"/>
    </source>
</evidence>
<dbReference type="PROSITE" id="PS50024">
    <property type="entry name" value="SEA"/>
    <property type="match status" value="1"/>
</dbReference>
<name>A0A3M0LU51_HIRRU</name>
<gene>
    <name evidence="3" type="ORF">DUI87_00483</name>
</gene>
<protein>
    <recommendedName>
        <fullName evidence="2">SEA domain-containing protein</fullName>
    </recommendedName>
</protein>
<feature type="region of interest" description="Disordered" evidence="1">
    <location>
        <begin position="124"/>
        <end position="157"/>
    </location>
</feature>
<accession>A0A3M0LU51</accession>
<comment type="caution">
    <text evidence="3">The sequence shown here is derived from an EMBL/GenBank/DDBJ whole genome shotgun (WGS) entry which is preliminary data.</text>
</comment>
<dbReference type="EMBL" id="QRBI01000086">
    <property type="protein sequence ID" value="RMC22527.1"/>
    <property type="molecule type" value="Genomic_DNA"/>
</dbReference>
<dbReference type="InterPro" id="IPR000082">
    <property type="entry name" value="SEA_dom"/>
</dbReference>
<dbReference type="OrthoDB" id="9219655at2759"/>